<organism evidence="2 3">
    <name type="scientific">Coffea arabica</name>
    <name type="common">Arabian coffee</name>
    <dbReference type="NCBI Taxonomy" id="13443"/>
    <lineage>
        <taxon>Eukaryota</taxon>
        <taxon>Viridiplantae</taxon>
        <taxon>Streptophyta</taxon>
        <taxon>Embryophyta</taxon>
        <taxon>Tracheophyta</taxon>
        <taxon>Spermatophyta</taxon>
        <taxon>Magnoliopsida</taxon>
        <taxon>eudicotyledons</taxon>
        <taxon>Gunneridae</taxon>
        <taxon>Pentapetalae</taxon>
        <taxon>asterids</taxon>
        <taxon>lamiids</taxon>
        <taxon>Gentianales</taxon>
        <taxon>Rubiaceae</taxon>
        <taxon>Ixoroideae</taxon>
        <taxon>Gardenieae complex</taxon>
        <taxon>Bertiereae - Coffeeae clade</taxon>
        <taxon>Coffeeae</taxon>
        <taxon>Coffea</taxon>
    </lineage>
</organism>
<protein>
    <recommendedName>
        <fullName evidence="1">Reverse transcriptase domain-containing protein</fullName>
    </recommendedName>
</protein>
<evidence type="ECO:0000259" key="1">
    <source>
        <dbReference type="Pfam" id="PF00078"/>
    </source>
</evidence>
<dbReference type="InterPro" id="IPR000477">
    <property type="entry name" value="RT_dom"/>
</dbReference>
<dbReference type="PANTHER" id="PTHR24559:SF444">
    <property type="entry name" value="REVERSE TRANSCRIPTASE DOMAIN-CONTAINING PROTEIN"/>
    <property type="match status" value="1"/>
</dbReference>
<feature type="domain" description="Reverse transcriptase" evidence="1">
    <location>
        <begin position="216"/>
        <end position="280"/>
    </location>
</feature>
<proteinExistence type="predicted"/>
<dbReference type="Proteomes" id="UP001652660">
    <property type="component" value="Chromosome 1e"/>
</dbReference>
<reference evidence="2" key="1">
    <citation type="journal article" date="2025" name="Foods">
        <title>Unveiling the Microbial Signatures of Arabica Coffee Cherries: Insights into Ripeness Specific Diversity, Functional Traits, and Implications for Quality and Safety.</title>
        <authorList>
            <consortium name="RefSeq"/>
            <person name="Tenea G.N."/>
            <person name="Cifuentes V."/>
            <person name="Reyes P."/>
            <person name="Cevallos-Vallejos M."/>
        </authorList>
    </citation>
    <scope>NUCLEOTIDE SEQUENCE [LARGE SCALE GENOMIC DNA]</scope>
</reference>
<evidence type="ECO:0000313" key="3">
    <source>
        <dbReference type="RefSeq" id="XP_071924884.1"/>
    </source>
</evidence>
<accession>A0ABM4VZC2</accession>
<gene>
    <name evidence="3" type="primary">LOC140015946</name>
</gene>
<dbReference type="CDD" id="cd01647">
    <property type="entry name" value="RT_LTR"/>
    <property type="match status" value="1"/>
</dbReference>
<keyword evidence="2" id="KW-1185">Reference proteome</keyword>
<dbReference type="InterPro" id="IPR043502">
    <property type="entry name" value="DNA/RNA_pol_sf"/>
</dbReference>
<dbReference type="Pfam" id="PF00078">
    <property type="entry name" value="RVT_1"/>
    <property type="match status" value="1"/>
</dbReference>
<dbReference type="Gene3D" id="3.10.10.10">
    <property type="entry name" value="HIV Type 1 Reverse Transcriptase, subunit A, domain 1"/>
    <property type="match status" value="1"/>
</dbReference>
<dbReference type="InterPro" id="IPR043128">
    <property type="entry name" value="Rev_trsase/Diguanyl_cyclase"/>
</dbReference>
<dbReference type="Gene3D" id="3.30.70.270">
    <property type="match status" value="1"/>
</dbReference>
<dbReference type="InterPro" id="IPR053134">
    <property type="entry name" value="RNA-dir_DNA_polymerase"/>
</dbReference>
<sequence length="296" mass="33784">MITYGSSDPVPAISSSHETLVIEVLTNNYIVKKVYVDPGSSVDVMYFRTFKNLKLTKEQLTPVRTPFVGFGGHVVHPEGMVTLMAASTSTSEPRVERRSNILSIDCINSQQTRKPKRLETGDEVEDIILEPAKPEQTVRVGIHLPEPFKGQMISLLKKYRDTFAWTAEEARPVKQKRRHFGPERNQAMDKEVDKLFPTKMIKEAQYPTWLSNPVMIKKDTGAWRMCLEFTDLNKACPKDCYPLPRVDALVDLTMGYEVFCFLDAFKGYHQIGMSEEDQEKISRVPRVATGYRSESR</sequence>
<reference evidence="3" key="2">
    <citation type="submission" date="2025-08" db="UniProtKB">
        <authorList>
            <consortium name="RefSeq"/>
        </authorList>
    </citation>
    <scope>IDENTIFICATION</scope>
    <source>
        <tissue evidence="3">Leaves</tissue>
    </source>
</reference>
<dbReference type="PANTHER" id="PTHR24559">
    <property type="entry name" value="TRANSPOSON TY3-I GAG-POL POLYPROTEIN"/>
    <property type="match status" value="1"/>
</dbReference>
<evidence type="ECO:0000313" key="2">
    <source>
        <dbReference type="Proteomes" id="UP001652660"/>
    </source>
</evidence>
<dbReference type="SUPFAM" id="SSF56672">
    <property type="entry name" value="DNA/RNA polymerases"/>
    <property type="match status" value="1"/>
</dbReference>
<dbReference type="RefSeq" id="XP_071924884.1">
    <property type="nucleotide sequence ID" value="XM_072068783.1"/>
</dbReference>
<name>A0ABM4VZC2_COFAR</name>
<dbReference type="GeneID" id="140015946"/>